<gene>
    <name evidence="1" type="ORF">P153DRAFT_362693</name>
</gene>
<dbReference type="AlphaFoldDB" id="A0A6A6ASK4"/>
<dbReference type="GeneID" id="54407628"/>
<reference evidence="1" key="1">
    <citation type="journal article" date="2020" name="Stud. Mycol.">
        <title>101 Dothideomycetes genomes: a test case for predicting lifestyles and emergence of pathogens.</title>
        <authorList>
            <person name="Haridas S."/>
            <person name="Albert R."/>
            <person name="Binder M."/>
            <person name="Bloem J."/>
            <person name="Labutti K."/>
            <person name="Salamov A."/>
            <person name="Andreopoulos B."/>
            <person name="Baker S."/>
            <person name="Barry K."/>
            <person name="Bills G."/>
            <person name="Bluhm B."/>
            <person name="Cannon C."/>
            <person name="Castanera R."/>
            <person name="Culley D."/>
            <person name="Daum C."/>
            <person name="Ezra D."/>
            <person name="Gonzalez J."/>
            <person name="Henrissat B."/>
            <person name="Kuo A."/>
            <person name="Liang C."/>
            <person name="Lipzen A."/>
            <person name="Lutzoni F."/>
            <person name="Magnuson J."/>
            <person name="Mondo S."/>
            <person name="Nolan M."/>
            <person name="Ohm R."/>
            <person name="Pangilinan J."/>
            <person name="Park H.-J."/>
            <person name="Ramirez L."/>
            <person name="Alfaro M."/>
            <person name="Sun H."/>
            <person name="Tritt A."/>
            <person name="Yoshinaga Y."/>
            <person name="Zwiers L.-H."/>
            <person name="Turgeon B."/>
            <person name="Goodwin S."/>
            <person name="Spatafora J."/>
            <person name="Crous P."/>
            <person name="Grigoriev I."/>
        </authorList>
    </citation>
    <scope>NUCLEOTIDE SEQUENCE</scope>
    <source>
        <strain evidence="1">CBS 119687</strain>
    </source>
</reference>
<keyword evidence="2" id="KW-1185">Reference proteome</keyword>
<dbReference type="PROSITE" id="PS51257">
    <property type="entry name" value="PROKAR_LIPOPROTEIN"/>
    <property type="match status" value="1"/>
</dbReference>
<dbReference type="RefSeq" id="XP_033529379.1">
    <property type="nucleotide sequence ID" value="XM_033667196.1"/>
</dbReference>
<name>A0A6A6ASK4_9PLEO</name>
<dbReference type="Proteomes" id="UP000799771">
    <property type="component" value="Unassembled WGS sequence"/>
</dbReference>
<evidence type="ECO:0000313" key="1">
    <source>
        <dbReference type="EMBL" id="KAF2134992.1"/>
    </source>
</evidence>
<dbReference type="EMBL" id="ML977497">
    <property type="protein sequence ID" value="KAF2134992.1"/>
    <property type="molecule type" value="Genomic_DNA"/>
</dbReference>
<accession>A0A6A6ASK4</accession>
<proteinExistence type="predicted"/>
<evidence type="ECO:0000313" key="2">
    <source>
        <dbReference type="Proteomes" id="UP000799771"/>
    </source>
</evidence>
<organism evidence="1 2">
    <name type="scientific">Dothidotthia symphoricarpi CBS 119687</name>
    <dbReference type="NCBI Taxonomy" id="1392245"/>
    <lineage>
        <taxon>Eukaryota</taxon>
        <taxon>Fungi</taxon>
        <taxon>Dikarya</taxon>
        <taxon>Ascomycota</taxon>
        <taxon>Pezizomycotina</taxon>
        <taxon>Dothideomycetes</taxon>
        <taxon>Pleosporomycetidae</taxon>
        <taxon>Pleosporales</taxon>
        <taxon>Dothidotthiaceae</taxon>
        <taxon>Dothidotthia</taxon>
    </lineage>
</organism>
<protein>
    <submittedName>
        <fullName evidence="1">Uncharacterized protein</fullName>
    </submittedName>
</protein>
<sequence length="57" mass="6611">MKLENFTGLNTWLLSCVLLHFVFVGRAWELSLSSILLIRPLKKAFVKSLCCFPLKWV</sequence>